<keyword evidence="6" id="KW-0808">Transferase</keyword>
<dbReference type="InterPro" id="IPR001129">
    <property type="entry name" value="Membr-assoc_MAPEG"/>
</dbReference>
<dbReference type="EMBL" id="CP029551">
    <property type="protein sequence ID" value="AWN37262.1"/>
    <property type="molecule type" value="Genomic_DNA"/>
</dbReference>
<feature type="transmembrane region" description="Helical" evidence="5">
    <location>
        <begin position="51"/>
        <end position="69"/>
    </location>
</feature>
<dbReference type="GO" id="GO:0016740">
    <property type="term" value="F:transferase activity"/>
    <property type="evidence" value="ECO:0007669"/>
    <property type="project" value="UniProtKB-KW"/>
</dbReference>
<dbReference type="Proteomes" id="UP000246058">
    <property type="component" value="Chromosome"/>
</dbReference>
<evidence type="ECO:0000313" key="7">
    <source>
        <dbReference type="Proteomes" id="UP000246058"/>
    </source>
</evidence>
<accession>A0A2U8VVJ5</accession>
<reference evidence="6 7" key="1">
    <citation type="submission" date="2018-05" db="EMBL/GenBank/DDBJ databases">
        <title>Complete Genome Sequence of Methylobacterium sp. 17Sr1-43.</title>
        <authorList>
            <person name="Srinivasan S."/>
        </authorList>
    </citation>
    <scope>NUCLEOTIDE SEQUENCE [LARGE SCALE GENOMIC DNA]</scope>
    <source>
        <strain evidence="6 7">17Sr1-43</strain>
    </source>
</reference>
<evidence type="ECO:0000256" key="2">
    <source>
        <dbReference type="ARBA" id="ARBA00022692"/>
    </source>
</evidence>
<keyword evidence="4 5" id="KW-0472">Membrane</keyword>
<keyword evidence="7" id="KW-1185">Reference proteome</keyword>
<evidence type="ECO:0000256" key="3">
    <source>
        <dbReference type="ARBA" id="ARBA00022989"/>
    </source>
</evidence>
<sequence length="130" mass="13318">MTYPATTAFFAGLFALVYVGLASWVVAGRVSGNTLLGNGDEGLTRRVRAHANFGEYVPLALIVIGLLEAGGGGHRLVTGLLVVLLIARLAHPVGMLAPKNSPRQFAGRGGGILATFGVLAVAAIALLLRG</sequence>
<evidence type="ECO:0000256" key="1">
    <source>
        <dbReference type="ARBA" id="ARBA00004370"/>
    </source>
</evidence>
<evidence type="ECO:0000256" key="5">
    <source>
        <dbReference type="SAM" id="Phobius"/>
    </source>
</evidence>
<dbReference type="Pfam" id="PF01124">
    <property type="entry name" value="MAPEG"/>
    <property type="match status" value="1"/>
</dbReference>
<dbReference type="OrthoDB" id="7619858at2"/>
<dbReference type="PANTHER" id="PTHR35814:SF1">
    <property type="entry name" value="GLUTATHIONE S-TRANSFERASE-RELATED"/>
    <property type="match status" value="1"/>
</dbReference>
<feature type="transmembrane region" description="Helical" evidence="5">
    <location>
        <begin position="76"/>
        <end position="97"/>
    </location>
</feature>
<dbReference type="SUPFAM" id="SSF161084">
    <property type="entry name" value="MAPEG domain-like"/>
    <property type="match status" value="1"/>
</dbReference>
<comment type="subcellular location">
    <subcellularLocation>
        <location evidence="1">Membrane</location>
    </subcellularLocation>
</comment>
<evidence type="ECO:0000313" key="6">
    <source>
        <dbReference type="EMBL" id="AWN37262.1"/>
    </source>
</evidence>
<gene>
    <name evidence="6" type="ORF">DK427_17280</name>
</gene>
<keyword evidence="3 5" id="KW-1133">Transmembrane helix</keyword>
<protein>
    <submittedName>
        <fullName evidence="6">Glutathione S-transferase</fullName>
    </submittedName>
</protein>
<feature type="transmembrane region" description="Helical" evidence="5">
    <location>
        <begin position="109"/>
        <end position="128"/>
    </location>
</feature>
<dbReference type="Gene3D" id="1.20.120.550">
    <property type="entry name" value="Membrane associated eicosanoid/glutathione metabolism-like domain"/>
    <property type="match status" value="1"/>
</dbReference>
<dbReference type="KEGG" id="meti:DK427_17280"/>
<keyword evidence="2 5" id="KW-0812">Transmembrane</keyword>
<organism evidence="6 7">
    <name type="scientific">Methylobacterium radiodurans</name>
    <dbReference type="NCBI Taxonomy" id="2202828"/>
    <lineage>
        <taxon>Bacteria</taxon>
        <taxon>Pseudomonadati</taxon>
        <taxon>Pseudomonadota</taxon>
        <taxon>Alphaproteobacteria</taxon>
        <taxon>Hyphomicrobiales</taxon>
        <taxon>Methylobacteriaceae</taxon>
        <taxon>Methylobacterium</taxon>
    </lineage>
</organism>
<dbReference type="RefSeq" id="WP_109952341.1">
    <property type="nucleotide sequence ID" value="NZ_CP029551.1"/>
</dbReference>
<dbReference type="InterPro" id="IPR023352">
    <property type="entry name" value="MAPEG-like_dom_sf"/>
</dbReference>
<dbReference type="GO" id="GO:0016020">
    <property type="term" value="C:membrane"/>
    <property type="evidence" value="ECO:0007669"/>
    <property type="project" value="UniProtKB-SubCell"/>
</dbReference>
<evidence type="ECO:0000256" key="4">
    <source>
        <dbReference type="ARBA" id="ARBA00023136"/>
    </source>
</evidence>
<proteinExistence type="predicted"/>
<dbReference type="AlphaFoldDB" id="A0A2U8VVJ5"/>
<name>A0A2U8VVJ5_9HYPH</name>
<dbReference type="PANTHER" id="PTHR35814">
    <property type="match status" value="1"/>
</dbReference>